<organism evidence="8 9">
    <name type="scientific">Allomyces macrogynus (strain ATCC 38327)</name>
    <name type="common">Allomyces javanicus var. macrogynus</name>
    <dbReference type="NCBI Taxonomy" id="578462"/>
    <lineage>
        <taxon>Eukaryota</taxon>
        <taxon>Fungi</taxon>
        <taxon>Fungi incertae sedis</taxon>
        <taxon>Blastocladiomycota</taxon>
        <taxon>Blastocladiomycetes</taxon>
        <taxon>Blastocladiales</taxon>
        <taxon>Blastocladiaceae</taxon>
        <taxon>Allomyces</taxon>
    </lineage>
</organism>
<evidence type="ECO:0000256" key="4">
    <source>
        <dbReference type="ARBA" id="ARBA00022753"/>
    </source>
</evidence>
<sequence length="290" mass="31822">MGQGPSKPKASAHDKAVFELKKQRDVLRKYQKQLATVLDREHAIAKQCLAAGDKRRALLALRKKKYQEQLLAKTDKQLVTLEEMTSTIEYTVIEKEVMAGLQQGNAVLQALHQEMSVEKVEAILDETAEAIAYQKEIEELLGTKLSEEDEAEVEHELALIQEEAALALETKMPSVPVTAPPVAENVGVEEEVPAVVAVEKSKAKKPASTLPRPCKTSNDKPKLRRRLHSQCSPRTTEFSPPPSLLVPVATAAAAVPDHASSGSSPTRTTRSRASRSRRCSLPRLANKKSI</sequence>
<dbReference type="GO" id="GO:0006900">
    <property type="term" value="P:vesicle budding from membrane"/>
    <property type="evidence" value="ECO:0007669"/>
    <property type="project" value="TreeGrafter"/>
</dbReference>
<keyword evidence="9" id="KW-1185">Reference proteome</keyword>
<comment type="similarity">
    <text evidence="2">Belongs to the SNF7 family.</text>
</comment>
<comment type="subcellular location">
    <subcellularLocation>
        <location evidence="1">Endosome membrane</location>
    </subcellularLocation>
</comment>
<accession>A0A0L0SW39</accession>
<evidence type="ECO:0008006" key="10">
    <source>
        <dbReference type="Google" id="ProtNLM"/>
    </source>
</evidence>
<dbReference type="eggNOG" id="KOG2910">
    <property type="taxonomic scope" value="Eukaryota"/>
</dbReference>
<feature type="compositionally biased region" description="Polar residues" evidence="7">
    <location>
        <begin position="229"/>
        <end position="238"/>
    </location>
</feature>
<dbReference type="AlphaFoldDB" id="A0A0L0SW39"/>
<evidence type="ECO:0000256" key="3">
    <source>
        <dbReference type="ARBA" id="ARBA00022448"/>
    </source>
</evidence>
<protein>
    <recommendedName>
        <fullName evidence="10">Charged multivesicular body protein 6</fullName>
    </recommendedName>
</protein>
<dbReference type="GO" id="GO:0005771">
    <property type="term" value="C:multivesicular body"/>
    <property type="evidence" value="ECO:0007669"/>
    <property type="project" value="TreeGrafter"/>
</dbReference>
<name>A0A0L0SW39_ALLM3</name>
<dbReference type="GO" id="GO:0000815">
    <property type="term" value="C:ESCRT III complex"/>
    <property type="evidence" value="ECO:0007669"/>
    <property type="project" value="TreeGrafter"/>
</dbReference>
<dbReference type="GO" id="GO:0032511">
    <property type="term" value="P:late endosome to vacuole transport via multivesicular body sorting pathway"/>
    <property type="evidence" value="ECO:0007669"/>
    <property type="project" value="TreeGrafter"/>
</dbReference>
<dbReference type="EMBL" id="GG745350">
    <property type="protein sequence ID" value="KNE66595.1"/>
    <property type="molecule type" value="Genomic_DNA"/>
</dbReference>
<feature type="region of interest" description="Disordered" evidence="7">
    <location>
        <begin position="199"/>
        <end position="290"/>
    </location>
</feature>
<keyword evidence="4" id="KW-0967">Endosome</keyword>
<proteinExistence type="inferred from homology"/>
<gene>
    <name evidence="8" type="ORF">AMAG_11715</name>
</gene>
<evidence type="ECO:0000256" key="6">
    <source>
        <dbReference type="ARBA" id="ARBA00023136"/>
    </source>
</evidence>
<dbReference type="Gene3D" id="1.10.287.1060">
    <property type="entry name" value="ESAT-6-like"/>
    <property type="match status" value="1"/>
</dbReference>
<evidence type="ECO:0000313" key="8">
    <source>
        <dbReference type="EMBL" id="KNE66595.1"/>
    </source>
</evidence>
<keyword evidence="5" id="KW-0653">Protein transport</keyword>
<dbReference type="PANTHER" id="PTHR22761">
    <property type="entry name" value="CHARGED MULTIVESICULAR BODY PROTEIN"/>
    <property type="match status" value="1"/>
</dbReference>
<dbReference type="GO" id="GO:0015031">
    <property type="term" value="P:protein transport"/>
    <property type="evidence" value="ECO:0007669"/>
    <property type="project" value="UniProtKB-KW"/>
</dbReference>
<dbReference type="Proteomes" id="UP000054350">
    <property type="component" value="Unassembled WGS sequence"/>
</dbReference>
<feature type="compositionally biased region" description="Low complexity" evidence="7">
    <location>
        <begin position="245"/>
        <end position="268"/>
    </location>
</feature>
<dbReference type="STRING" id="578462.A0A0L0SW39"/>
<dbReference type="Pfam" id="PF03357">
    <property type="entry name" value="Snf7"/>
    <property type="match status" value="1"/>
</dbReference>
<evidence type="ECO:0000256" key="7">
    <source>
        <dbReference type="SAM" id="MobiDB-lite"/>
    </source>
</evidence>
<keyword evidence="6" id="KW-0472">Membrane</keyword>
<evidence type="ECO:0000256" key="5">
    <source>
        <dbReference type="ARBA" id="ARBA00022927"/>
    </source>
</evidence>
<evidence type="ECO:0000256" key="1">
    <source>
        <dbReference type="ARBA" id="ARBA00004608"/>
    </source>
</evidence>
<dbReference type="VEuPathDB" id="FungiDB:AMAG_11715"/>
<feature type="compositionally biased region" description="Basic residues" evidence="7">
    <location>
        <begin position="269"/>
        <end position="290"/>
    </location>
</feature>
<reference evidence="8 9" key="1">
    <citation type="submission" date="2009-11" db="EMBL/GenBank/DDBJ databases">
        <title>Annotation of Allomyces macrogynus ATCC 38327.</title>
        <authorList>
            <consortium name="The Broad Institute Genome Sequencing Platform"/>
            <person name="Russ C."/>
            <person name="Cuomo C."/>
            <person name="Burger G."/>
            <person name="Gray M.W."/>
            <person name="Holland P.W.H."/>
            <person name="King N."/>
            <person name="Lang F.B.F."/>
            <person name="Roger A.J."/>
            <person name="Ruiz-Trillo I."/>
            <person name="Young S.K."/>
            <person name="Zeng Q."/>
            <person name="Gargeya S."/>
            <person name="Fitzgerald M."/>
            <person name="Haas B."/>
            <person name="Abouelleil A."/>
            <person name="Alvarado L."/>
            <person name="Arachchi H.M."/>
            <person name="Berlin A."/>
            <person name="Chapman S.B."/>
            <person name="Gearin G."/>
            <person name="Goldberg J."/>
            <person name="Griggs A."/>
            <person name="Gujja S."/>
            <person name="Hansen M."/>
            <person name="Heiman D."/>
            <person name="Howarth C."/>
            <person name="Larimer J."/>
            <person name="Lui A."/>
            <person name="MacDonald P.J.P."/>
            <person name="McCowen C."/>
            <person name="Montmayeur A."/>
            <person name="Murphy C."/>
            <person name="Neiman D."/>
            <person name="Pearson M."/>
            <person name="Priest M."/>
            <person name="Roberts A."/>
            <person name="Saif S."/>
            <person name="Shea T."/>
            <person name="Sisk P."/>
            <person name="Stolte C."/>
            <person name="Sykes S."/>
            <person name="Wortman J."/>
            <person name="Nusbaum C."/>
            <person name="Birren B."/>
        </authorList>
    </citation>
    <scope>NUCLEOTIDE SEQUENCE [LARGE SCALE GENOMIC DNA]</scope>
    <source>
        <strain evidence="8 9">ATCC 38327</strain>
    </source>
</reference>
<dbReference type="InterPro" id="IPR005024">
    <property type="entry name" value="Snf7_fam"/>
</dbReference>
<dbReference type="PANTHER" id="PTHR22761:SF5">
    <property type="entry name" value="CHARGED MULTIVESICULAR BODY PROTEIN 6"/>
    <property type="match status" value="1"/>
</dbReference>
<reference evidence="9" key="2">
    <citation type="submission" date="2009-11" db="EMBL/GenBank/DDBJ databases">
        <title>The Genome Sequence of Allomyces macrogynus strain ATCC 38327.</title>
        <authorList>
            <consortium name="The Broad Institute Genome Sequencing Platform"/>
            <person name="Russ C."/>
            <person name="Cuomo C."/>
            <person name="Shea T."/>
            <person name="Young S.K."/>
            <person name="Zeng Q."/>
            <person name="Koehrsen M."/>
            <person name="Haas B."/>
            <person name="Borodovsky M."/>
            <person name="Guigo R."/>
            <person name="Alvarado L."/>
            <person name="Berlin A."/>
            <person name="Borenstein D."/>
            <person name="Chen Z."/>
            <person name="Engels R."/>
            <person name="Freedman E."/>
            <person name="Gellesch M."/>
            <person name="Goldberg J."/>
            <person name="Griggs A."/>
            <person name="Gujja S."/>
            <person name="Heiman D."/>
            <person name="Hepburn T."/>
            <person name="Howarth C."/>
            <person name="Jen D."/>
            <person name="Larson L."/>
            <person name="Lewis B."/>
            <person name="Mehta T."/>
            <person name="Park D."/>
            <person name="Pearson M."/>
            <person name="Roberts A."/>
            <person name="Saif S."/>
            <person name="Shenoy N."/>
            <person name="Sisk P."/>
            <person name="Stolte C."/>
            <person name="Sykes S."/>
            <person name="Walk T."/>
            <person name="White J."/>
            <person name="Yandava C."/>
            <person name="Burger G."/>
            <person name="Gray M.W."/>
            <person name="Holland P.W.H."/>
            <person name="King N."/>
            <person name="Lang F.B.F."/>
            <person name="Roger A.J."/>
            <person name="Ruiz-Trillo I."/>
            <person name="Lander E."/>
            <person name="Nusbaum C."/>
        </authorList>
    </citation>
    <scope>NUCLEOTIDE SEQUENCE [LARGE SCALE GENOMIC DNA]</scope>
    <source>
        <strain evidence="9">ATCC 38327</strain>
    </source>
</reference>
<evidence type="ECO:0000256" key="2">
    <source>
        <dbReference type="ARBA" id="ARBA00006190"/>
    </source>
</evidence>
<dbReference type="OrthoDB" id="441172at2759"/>
<evidence type="ECO:0000313" key="9">
    <source>
        <dbReference type="Proteomes" id="UP000054350"/>
    </source>
</evidence>
<keyword evidence="3" id="KW-0813">Transport</keyword>